<dbReference type="AlphaFoldDB" id="D5P2E2"/>
<protein>
    <submittedName>
        <fullName evidence="2">Uncharacterized protein</fullName>
    </submittedName>
</protein>
<evidence type="ECO:0000313" key="2">
    <source>
        <dbReference type="EMBL" id="EFG79754.1"/>
    </source>
</evidence>
<dbReference type="EMBL" id="ADNV01000053">
    <property type="protein sequence ID" value="EFG79754.1"/>
    <property type="molecule type" value="Genomic_DNA"/>
</dbReference>
<organism evidence="2 3">
    <name type="scientific">Mycobacterium parascrofulaceum ATCC BAA-614</name>
    <dbReference type="NCBI Taxonomy" id="525368"/>
    <lineage>
        <taxon>Bacteria</taxon>
        <taxon>Bacillati</taxon>
        <taxon>Actinomycetota</taxon>
        <taxon>Actinomycetes</taxon>
        <taxon>Mycobacteriales</taxon>
        <taxon>Mycobacteriaceae</taxon>
        <taxon>Mycobacterium</taxon>
        <taxon>Mycobacterium simiae complex</taxon>
    </lineage>
</organism>
<proteinExistence type="predicted"/>
<sequence>MVGDGQLGRPLPGVGTFMKSRADRHDNEQPGIGFGLSTTAARQW</sequence>
<dbReference type="Proteomes" id="UP000003653">
    <property type="component" value="Unassembled WGS sequence"/>
</dbReference>
<name>D5P2E2_9MYCO</name>
<accession>D5P2E2</accession>
<dbReference type="HOGENOM" id="CLU_3218899_0_0_11"/>
<gene>
    <name evidence="2" type="ORF">HMPREF0591_0336</name>
</gene>
<keyword evidence="3" id="KW-1185">Reference proteome</keyword>
<comment type="caution">
    <text evidence="2">The sequence shown here is derived from an EMBL/GenBank/DDBJ whole genome shotgun (WGS) entry which is preliminary data.</text>
</comment>
<reference evidence="2 3" key="1">
    <citation type="submission" date="2010-04" db="EMBL/GenBank/DDBJ databases">
        <authorList>
            <person name="Muzny D."/>
            <person name="Qin X."/>
            <person name="Deng J."/>
            <person name="Jiang H."/>
            <person name="Liu Y."/>
            <person name="Qu J."/>
            <person name="Song X.-Z."/>
            <person name="Zhang L."/>
            <person name="Thornton R."/>
            <person name="Coyle M."/>
            <person name="Francisco L."/>
            <person name="Jackson L."/>
            <person name="Javaid M."/>
            <person name="Korchina V."/>
            <person name="Kovar C."/>
            <person name="Mata R."/>
            <person name="Mathew T."/>
            <person name="Ngo R."/>
            <person name="Nguyen L."/>
            <person name="Nguyen N."/>
            <person name="Okwuonu G."/>
            <person name="Ongeri F."/>
            <person name="Pham C."/>
            <person name="Simmons D."/>
            <person name="Wilczek-Boney K."/>
            <person name="Hale W."/>
            <person name="Jakkamsetti A."/>
            <person name="Pham P."/>
            <person name="Ruth R."/>
            <person name="San Lucas F."/>
            <person name="Warren J."/>
            <person name="Zhang J."/>
            <person name="Zhao Z."/>
            <person name="Zhou C."/>
            <person name="Zhu D."/>
            <person name="Lee S."/>
            <person name="Bess C."/>
            <person name="Blankenburg K."/>
            <person name="Forbes L."/>
            <person name="Fu Q."/>
            <person name="Gubbala S."/>
            <person name="Hirani K."/>
            <person name="Jayaseelan J.C."/>
            <person name="Lara F."/>
            <person name="Munidasa M."/>
            <person name="Palculict T."/>
            <person name="Patil S."/>
            <person name="Pu L.-L."/>
            <person name="Saada N."/>
            <person name="Tang L."/>
            <person name="Weissenberger G."/>
            <person name="Zhu Y."/>
            <person name="Hemphill L."/>
            <person name="Shang Y."/>
            <person name="Youmans B."/>
            <person name="Ayvaz T."/>
            <person name="Ross M."/>
            <person name="Santibanez J."/>
            <person name="Aqrawi P."/>
            <person name="Gross S."/>
            <person name="Joshi V."/>
            <person name="Fowler G."/>
            <person name="Nazareth L."/>
            <person name="Reid J."/>
            <person name="Worley K."/>
            <person name="Petrosino J."/>
            <person name="Highlander S."/>
            <person name="Gibbs R."/>
        </authorList>
    </citation>
    <scope>NUCLEOTIDE SEQUENCE [LARGE SCALE GENOMIC DNA]</scope>
    <source>
        <strain evidence="2 3">ATCC BAA-614</strain>
    </source>
</reference>
<evidence type="ECO:0000313" key="3">
    <source>
        <dbReference type="Proteomes" id="UP000003653"/>
    </source>
</evidence>
<feature type="region of interest" description="Disordered" evidence="1">
    <location>
        <begin position="1"/>
        <end position="44"/>
    </location>
</feature>
<evidence type="ECO:0000256" key="1">
    <source>
        <dbReference type="SAM" id="MobiDB-lite"/>
    </source>
</evidence>